<dbReference type="AlphaFoldDB" id="A0A1G6C0I5"/>
<reference evidence="1 2" key="1">
    <citation type="submission" date="2016-10" db="EMBL/GenBank/DDBJ databases">
        <authorList>
            <person name="de Groot N.N."/>
        </authorList>
    </citation>
    <scope>NUCLEOTIDE SEQUENCE [LARGE SCALE GENOMIC DNA]</scope>
    <source>
        <strain evidence="1 2">ASO4-2</strain>
    </source>
</reference>
<evidence type="ECO:0000313" key="1">
    <source>
        <dbReference type="EMBL" id="SDB26423.1"/>
    </source>
</evidence>
<evidence type="ECO:0000313" key="2">
    <source>
        <dbReference type="Proteomes" id="UP000198771"/>
    </source>
</evidence>
<sequence>MPSDTKTLKRRFMPLARTPLHPQWLVLRGRTRTLHWIRQHTSGTVLDIGCGDARIRDAISDDTDYIGLDYPPTMALGYQGRPDSGRRRQAALFPHEHGHGPFA</sequence>
<accession>A0A1G6C0I5</accession>
<name>A0A1G6C0I5_9BACT</name>
<dbReference type="STRING" id="617002.SAMN05660653_01264"/>
<dbReference type="RefSeq" id="WP_161946211.1">
    <property type="nucleotide sequence ID" value="NZ_FMXO01000006.1"/>
</dbReference>
<keyword evidence="2" id="KW-1185">Reference proteome</keyword>
<protein>
    <recommendedName>
        <fullName evidence="3">Methyltransferase domain-containing protein</fullName>
    </recommendedName>
</protein>
<dbReference type="SUPFAM" id="SSF53335">
    <property type="entry name" value="S-adenosyl-L-methionine-dependent methyltransferases"/>
    <property type="match status" value="1"/>
</dbReference>
<dbReference type="InterPro" id="IPR029063">
    <property type="entry name" value="SAM-dependent_MTases_sf"/>
</dbReference>
<evidence type="ECO:0008006" key="3">
    <source>
        <dbReference type="Google" id="ProtNLM"/>
    </source>
</evidence>
<dbReference type="EMBL" id="FMXO01000006">
    <property type="protein sequence ID" value="SDB26423.1"/>
    <property type="molecule type" value="Genomic_DNA"/>
</dbReference>
<gene>
    <name evidence="1" type="ORF">SAMN05660653_01264</name>
</gene>
<dbReference type="Proteomes" id="UP000198771">
    <property type="component" value="Unassembled WGS sequence"/>
</dbReference>
<proteinExistence type="predicted"/>
<organism evidence="1 2">
    <name type="scientific">Desulfonatronum thiosulfatophilum</name>
    <dbReference type="NCBI Taxonomy" id="617002"/>
    <lineage>
        <taxon>Bacteria</taxon>
        <taxon>Pseudomonadati</taxon>
        <taxon>Thermodesulfobacteriota</taxon>
        <taxon>Desulfovibrionia</taxon>
        <taxon>Desulfovibrionales</taxon>
        <taxon>Desulfonatronaceae</taxon>
        <taxon>Desulfonatronum</taxon>
    </lineage>
</organism>